<feature type="transmembrane region" description="Helical" evidence="1">
    <location>
        <begin position="78"/>
        <end position="103"/>
    </location>
</feature>
<reference evidence="2 3" key="1">
    <citation type="submission" date="2021-11" db="EMBL/GenBank/DDBJ databases">
        <title>Black yeast isolated from Biological Soil Crust.</title>
        <authorList>
            <person name="Kurbessoian T."/>
        </authorList>
    </citation>
    <scope>NUCLEOTIDE SEQUENCE [LARGE SCALE GENOMIC DNA]</scope>
    <source>
        <strain evidence="2 3">CCFEE 5522</strain>
    </source>
</reference>
<name>A0AAV9J3L4_9PEZI</name>
<proteinExistence type="predicted"/>
<organism evidence="2 3">
    <name type="scientific">Oleoguttula mirabilis</name>
    <dbReference type="NCBI Taxonomy" id="1507867"/>
    <lineage>
        <taxon>Eukaryota</taxon>
        <taxon>Fungi</taxon>
        <taxon>Dikarya</taxon>
        <taxon>Ascomycota</taxon>
        <taxon>Pezizomycotina</taxon>
        <taxon>Dothideomycetes</taxon>
        <taxon>Dothideomycetidae</taxon>
        <taxon>Mycosphaerellales</taxon>
        <taxon>Teratosphaeriaceae</taxon>
        <taxon>Oleoguttula</taxon>
    </lineage>
</organism>
<keyword evidence="1" id="KW-1133">Transmembrane helix</keyword>
<sequence>MLAFDRVRALHLRNPDPLPPTPKQPQRSAWPLWGFATVWLLQLCNLFVLVSGLYDIYQAPKEVHFNGPMNTQLQKRFLLLNVYVLYTAVVILAEIVLALAGYLNYQFYLTANLFKVNGAWWFAQFYKNMRAEALELHATQLSLYAQKVLSNPRLAPNKQVHIDTRIMATKMEPVSPSATLVYMFFWFCFVAAISVIPAVINNMRDYDAAPVASEEEPAWE</sequence>
<gene>
    <name evidence="2" type="ORF">LTR36_000891</name>
</gene>
<evidence type="ECO:0000313" key="2">
    <source>
        <dbReference type="EMBL" id="KAK4539208.1"/>
    </source>
</evidence>
<accession>A0AAV9J3L4</accession>
<dbReference type="Proteomes" id="UP001324427">
    <property type="component" value="Unassembled WGS sequence"/>
</dbReference>
<dbReference type="EMBL" id="JAVFHQ010000109">
    <property type="protein sequence ID" value="KAK4539208.1"/>
    <property type="molecule type" value="Genomic_DNA"/>
</dbReference>
<protein>
    <submittedName>
        <fullName evidence="2">Uncharacterized protein</fullName>
    </submittedName>
</protein>
<feature type="transmembrane region" description="Helical" evidence="1">
    <location>
        <begin position="32"/>
        <end position="57"/>
    </location>
</feature>
<keyword evidence="1" id="KW-0472">Membrane</keyword>
<evidence type="ECO:0000256" key="1">
    <source>
        <dbReference type="SAM" id="Phobius"/>
    </source>
</evidence>
<dbReference type="AlphaFoldDB" id="A0AAV9J3L4"/>
<evidence type="ECO:0000313" key="3">
    <source>
        <dbReference type="Proteomes" id="UP001324427"/>
    </source>
</evidence>
<feature type="transmembrane region" description="Helical" evidence="1">
    <location>
        <begin position="180"/>
        <end position="200"/>
    </location>
</feature>
<keyword evidence="1" id="KW-0812">Transmembrane</keyword>
<keyword evidence="3" id="KW-1185">Reference proteome</keyword>
<comment type="caution">
    <text evidence="2">The sequence shown here is derived from an EMBL/GenBank/DDBJ whole genome shotgun (WGS) entry which is preliminary data.</text>
</comment>